<evidence type="ECO:0000313" key="1">
    <source>
        <dbReference type="EMBL" id="CAG8671954.1"/>
    </source>
</evidence>
<reference evidence="1" key="1">
    <citation type="submission" date="2021-06" db="EMBL/GenBank/DDBJ databases">
        <authorList>
            <person name="Kallberg Y."/>
            <person name="Tangrot J."/>
            <person name="Rosling A."/>
        </authorList>
    </citation>
    <scope>NUCLEOTIDE SEQUENCE</scope>
    <source>
        <strain evidence="1">CL356</strain>
    </source>
</reference>
<organism evidence="1 2">
    <name type="scientific">Acaulospora colombiana</name>
    <dbReference type="NCBI Taxonomy" id="27376"/>
    <lineage>
        <taxon>Eukaryota</taxon>
        <taxon>Fungi</taxon>
        <taxon>Fungi incertae sedis</taxon>
        <taxon>Mucoromycota</taxon>
        <taxon>Glomeromycotina</taxon>
        <taxon>Glomeromycetes</taxon>
        <taxon>Diversisporales</taxon>
        <taxon>Acaulosporaceae</taxon>
        <taxon>Acaulospora</taxon>
    </lineage>
</organism>
<feature type="non-terminal residue" evidence="1">
    <location>
        <position position="1"/>
    </location>
</feature>
<comment type="caution">
    <text evidence="1">The sequence shown here is derived from an EMBL/GenBank/DDBJ whole genome shotgun (WGS) entry which is preliminary data.</text>
</comment>
<proteinExistence type="predicted"/>
<dbReference type="EMBL" id="CAJVPT010024775">
    <property type="protein sequence ID" value="CAG8671954.1"/>
    <property type="molecule type" value="Genomic_DNA"/>
</dbReference>
<dbReference type="Proteomes" id="UP000789525">
    <property type="component" value="Unassembled WGS sequence"/>
</dbReference>
<protein>
    <submittedName>
        <fullName evidence="1">6773_t:CDS:1</fullName>
    </submittedName>
</protein>
<keyword evidence="2" id="KW-1185">Reference proteome</keyword>
<evidence type="ECO:0000313" key="2">
    <source>
        <dbReference type="Proteomes" id="UP000789525"/>
    </source>
</evidence>
<gene>
    <name evidence="1" type="ORF">ACOLOM_LOCUS8986</name>
</gene>
<accession>A0ACA9NS15</accession>
<name>A0ACA9NS15_9GLOM</name>
<sequence length="208" mass="23054">VCSRSSKDVDEKIAAKLKTRSPVRIERALYKHKSMDRLTDVMMKASTKLLKRVLAESSKGFAIEGKAQDKASDGLQMIGSPCSPLWTVSISLLEIFFVDNPYRAGSRKERVLARAEIQIHGSVNTSSMRLGFGFRRLCRRGFASISLTALATCALKHAYTFYSRIQALPNVSHCRTLQLCICHRVPSSHSSNQLPTATRPIPCQLTGV</sequence>